<comment type="caution">
    <text evidence="2">The sequence shown here is derived from an EMBL/GenBank/DDBJ whole genome shotgun (WGS) entry which is preliminary data.</text>
</comment>
<dbReference type="AlphaFoldDB" id="A0A415PES0"/>
<evidence type="ECO:0008006" key="4">
    <source>
        <dbReference type="Google" id="ProtNLM"/>
    </source>
</evidence>
<evidence type="ECO:0000313" key="2">
    <source>
        <dbReference type="EMBL" id="RHM11251.1"/>
    </source>
</evidence>
<evidence type="ECO:0000256" key="1">
    <source>
        <dbReference type="SAM" id="SignalP"/>
    </source>
</evidence>
<proteinExistence type="predicted"/>
<name>A0A415PES0_9FIRM</name>
<organism evidence="2 3">
    <name type="scientific">Amedibacillus dolichus</name>
    <dbReference type="NCBI Taxonomy" id="31971"/>
    <lineage>
        <taxon>Bacteria</taxon>
        <taxon>Bacillati</taxon>
        <taxon>Bacillota</taxon>
        <taxon>Erysipelotrichia</taxon>
        <taxon>Erysipelotrichales</taxon>
        <taxon>Erysipelotrichaceae</taxon>
        <taxon>Amedibacillus</taxon>
    </lineage>
</organism>
<feature type="signal peptide" evidence="1">
    <location>
        <begin position="1"/>
        <end position="28"/>
    </location>
</feature>
<reference evidence="2 3" key="1">
    <citation type="submission" date="2018-08" db="EMBL/GenBank/DDBJ databases">
        <title>A genome reference for cultivated species of the human gut microbiota.</title>
        <authorList>
            <person name="Zou Y."/>
            <person name="Xue W."/>
            <person name="Luo G."/>
        </authorList>
    </citation>
    <scope>NUCLEOTIDE SEQUENCE [LARGE SCALE GENOMIC DNA]</scope>
    <source>
        <strain evidence="2 3">AF35-6BH</strain>
    </source>
</reference>
<keyword evidence="3" id="KW-1185">Reference proteome</keyword>
<keyword evidence="1" id="KW-0732">Signal</keyword>
<dbReference type="Proteomes" id="UP000284868">
    <property type="component" value="Unassembled WGS sequence"/>
</dbReference>
<protein>
    <recommendedName>
        <fullName evidence="4">Cell surface protein</fullName>
    </recommendedName>
</protein>
<accession>A0A415PES0</accession>
<sequence length="192" mass="20573">MNKNVKRLGVFALAGVLGLGVASTTISAAEPSKDTDVFYTTSSTNIDADGKVVMVVPAAVSLTKENKTQEFAVTIQTADETEHLPNNFKATVNVESKNKGMLKDKGMTKSFAYKLLKGEASSKEEITLANGAVKFNDFTALPDSSSVEQKATIKVEDEVVKKLENEKPGSRFTDTLTFKVTSLSGDGLTQVK</sequence>
<feature type="chain" id="PRO_5018967866" description="Cell surface protein" evidence="1">
    <location>
        <begin position="29"/>
        <end position="192"/>
    </location>
</feature>
<dbReference type="EMBL" id="QRPK01000022">
    <property type="protein sequence ID" value="RHM11251.1"/>
    <property type="molecule type" value="Genomic_DNA"/>
</dbReference>
<gene>
    <name evidence="2" type="ORF">DWZ83_05725</name>
</gene>
<evidence type="ECO:0000313" key="3">
    <source>
        <dbReference type="Proteomes" id="UP000284868"/>
    </source>
</evidence>
<dbReference type="OrthoDB" id="9988504at2"/>
<dbReference type="RefSeq" id="WP_118365558.1">
    <property type="nucleotide sequence ID" value="NZ_QRPK01000022.1"/>
</dbReference>